<dbReference type="Proteomes" id="UP000275777">
    <property type="component" value="Chromosome"/>
</dbReference>
<sequence>MLLLREDAKPAAWSEALRVHGGQLSGVETLTAAQFEKRLSEHYASRDGAAAEMVDDIGQDLDLNQMVESLPTVEDLLESEGDAPSSA</sequence>
<reference evidence="1 2" key="1">
    <citation type="submission" date="2018-12" db="EMBL/GenBank/DDBJ databases">
        <authorList>
            <consortium name="Pathogen Informatics"/>
        </authorList>
    </citation>
    <scope>NUCLEOTIDE SEQUENCE [LARGE SCALE GENOMIC DNA]</scope>
    <source>
        <strain evidence="1 2">NCTC9695</strain>
    </source>
</reference>
<dbReference type="AlphaFoldDB" id="A0A3S4J4P2"/>
<organism evidence="1 2">
    <name type="scientific">Chromobacterium violaceum</name>
    <dbReference type="NCBI Taxonomy" id="536"/>
    <lineage>
        <taxon>Bacteria</taxon>
        <taxon>Pseudomonadati</taxon>
        <taxon>Pseudomonadota</taxon>
        <taxon>Betaproteobacteria</taxon>
        <taxon>Neisseriales</taxon>
        <taxon>Chromobacteriaceae</taxon>
        <taxon>Chromobacterium</taxon>
    </lineage>
</organism>
<evidence type="ECO:0000313" key="2">
    <source>
        <dbReference type="Proteomes" id="UP000275777"/>
    </source>
</evidence>
<accession>A0A3S4J4P2</accession>
<proteinExistence type="predicted"/>
<name>A0A3S4J4P2_CHRVL</name>
<dbReference type="Gene3D" id="3.30.300.160">
    <property type="entry name" value="Type II secretion system, protein E, N-terminal domain"/>
    <property type="match status" value="1"/>
</dbReference>
<gene>
    <name evidence="1" type="primary">epsE_2</name>
    <name evidence="1" type="ORF">NCTC9695_05568</name>
</gene>
<evidence type="ECO:0000313" key="1">
    <source>
        <dbReference type="EMBL" id="VEB45063.1"/>
    </source>
</evidence>
<dbReference type="EMBL" id="LR134182">
    <property type="protein sequence ID" value="VEB45063.1"/>
    <property type="molecule type" value="Genomic_DNA"/>
</dbReference>
<protein>
    <submittedName>
        <fullName evidence="1">Type II traffic warden ATPase</fullName>
    </submittedName>
</protein>
<dbReference type="InterPro" id="IPR037257">
    <property type="entry name" value="T2SS_E_N_sf"/>
</dbReference>